<feature type="compositionally biased region" description="Basic and acidic residues" evidence="1">
    <location>
        <begin position="69"/>
        <end position="78"/>
    </location>
</feature>
<proteinExistence type="predicted"/>
<protein>
    <submittedName>
        <fullName evidence="2">Uncharacterized protein</fullName>
    </submittedName>
</protein>
<dbReference type="OrthoDB" id="1328788at2759"/>
<dbReference type="AlphaFoldDB" id="A0A1S4B5V8"/>
<dbReference type="RefSeq" id="XP_016484335.1">
    <property type="nucleotide sequence ID" value="XM_016628849.1"/>
</dbReference>
<dbReference type="KEGG" id="nta:107804899"/>
<accession>A0A1S4B5V8</accession>
<feature type="region of interest" description="Disordered" evidence="1">
    <location>
        <begin position="57"/>
        <end position="85"/>
    </location>
</feature>
<evidence type="ECO:0000256" key="1">
    <source>
        <dbReference type="SAM" id="MobiDB-lite"/>
    </source>
</evidence>
<gene>
    <name evidence="2" type="primary">LOC107804899</name>
</gene>
<organism evidence="2">
    <name type="scientific">Nicotiana tabacum</name>
    <name type="common">Common tobacco</name>
    <dbReference type="NCBI Taxonomy" id="4097"/>
    <lineage>
        <taxon>Eukaryota</taxon>
        <taxon>Viridiplantae</taxon>
        <taxon>Streptophyta</taxon>
        <taxon>Embryophyta</taxon>
        <taxon>Tracheophyta</taxon>
        <taxon>Spermatophyta</taxon>
        <taxon>Magnoliopsida</taxon>
        <taxon>eudicotyledons</taxon>
        <taxon>Gunneridae</taxon>
        <taxon>Pentapetalae</taxon>
        <taxon>asterids</taxon>
        <taxon>lamiids</taxon>
        <taxon>Solanales</taxon>
        <taxon>Solanaceae</taxon>
        <taxon>Nicotianoideae</taxon>
        <taxon>Nicotianeae</taxon>
        <taxon>Nicotiana</taxon>
    </lineage>
</organism>
<reference evidence="2" key="1">
    <citation type="submission" date="2025-08" db="UniProtKB">
        <authorList>
            <consortium name="RefSeq"/>
        </authorList>
    </citation>
    <scope>IDENTIFICATION</scope>
</reference>
<name>A0A1S4B5V8_TOBAC</name>
<sequence>MELREFLKNNGRGRVEGEVKGLCQVEDNGPNSVSSPGFGCYNKGEVSHLREKHVGVKNPVGPLFGPKENPTKEAEKGFLKPNQNTTSKESEGLYLNTVGGNIEALLAQIKSMVAESIREEQQKMEDCILAQEQLLLSLKQSTLNKSSTSEREDYEGPIGENLGSHLPLINYCQGEPEDEDAQTVFVDCPSDSEGFSDEPGMQLVQHHQIVIAESIEEHPHNCDLDVPAWIKRNIGKMSKTYGVSFEGCEWEAMALFLK</sequence>
<evidence type="ECO:0000313" key="2">
    <source>
        <dbReference type="RefSeq" id="XP_016484335.1"/>
    </source>
</evidence>
<dbReference type="PaxDb" id="4097-A0A1S4B5V8"/>